<sequence>MGDVESSTHDKGDDILATPKALVKLSPWLGPKSTGPHEIRAQMMSTLGKLRDSIRSYFLKRSMDLAESYEGQAFDLKAAFKAVENKPFILDNNKPFDGIQNLIIELHELVNDEQTVRTGTSSSHPPALSVRLRILALL</sequence>
<comment type="caution">
    <text evidence="1">The sequence shown here is derived from an EMBL/GenBank/DDBJ whole genome shotgun (WGS) entry which is preliminary data.</text>
</comment>
<evidence type="ECO:0000313" key="2">
    <source>
        <dbReference type="Proteomes" id="UP001153365"/>
    </source>
</evidence>
<evidence type="ECO:0000313" key="1">
    <source>
        <dbReference type="EMBL" id="CAH7682711.1"/>
    </source>
</evidence>
<dbReference type="AlphaFoldDB" id="A0AAV0BAC7"/>
<feature type="non-terminal residue" evidence="1">
    <location>
        <position position="138"/>
    </location>
</feature>
<proteinExistence type="predicted"/>
<keyword evidence="2" id="KW-1185">Reference proteome</keyword>
<reference evidence="1" key="1">
    <citation type="submission" date="2022-06" db="EMBL/GenBank/DDBJ databases">
        <authorList>
            <consortium name="SYNGENTA / RWTH Aachen University"/>
        </authorList>
    </citation>
    <scope>NUCLEOTIDE SEQUENCE</scope>
</reference>
<dbReference type="Proteomes" id="UP001153365">
    <property type="component" value="Unassembled WGS sequence"/>
</dbReference>
<protein>
    <submittedName>
        <fullName evidence="1">Expressed protein</fullName>
    </submittedName>
</protein>
<dbReference type="EMBL" id="CALTRL010004252">
    <property type="protein sequence ID" value="CAH7682711.1"/>
    <property type="molecule type" value="Genomic_DNA"/>
</dbReference>
<organism evidence="1 2">
    <name type="scientific">Phakopsora pachyrhizi</name>
    <name type="common">Asian soybean rust disease fungus</name>
    <dbReference type="NCBI Taxonomy" id="170000"/>
    <lineage>
        <taxon>Eukaryota</taxon>
        <taxon>Fungi</taxon>
        <taxon>Dikarya</taxon>
        <taxon>Basidiomycota</taxon>
        <taxon>Pucciniomycotina</taxon>
        <taxon>Pucciniomycetes</taxon>
        <taxon>Pucciniales</taxon>
        <taxon>Phakopsoraceae</taxon>
        <taxon>Phakopsora</taxon>
    </lineage>
</organism>
<name>A0AAV0BAC7_PHAPC</name>
<accession>A0AAV0BAC7</accession>
<feature type="non-terminal residue" evidence="1">
    <location>
        <position position="1"/>
    </location>
</feature>
<gene>
    <name evidence="1" type="ORF">PPACK8108_LOCUS15799</name>
</gene>